<dbReference type="RefSeq" id="XP_005649934.1">
    <property type="nucleotide sequence ID" value="XM_005649877.1"/>
</dbReference>
<dbReference type="KEGG" id="csl:COCSUDRAFT_40648"/>
<feature type="signal peptide" evidence="1">
    <location>
        <begin position="1"/>
        <end position="19"/>
    </location>
</feature>
<accession>I0Z421</accession>
<reference evidence="2 3" key="1">
    <citation type="journal article" date="2012" name="Genome Biol.">
        <title>The genome of the polar eukaryotic microalga coccomyxa subellipsoidea reveals traits of cold adaptation.</title>
        <authorList>
            <person name="Blanc G."/>
            <person name="Agarkova I."/>
            <person name="Grimwood J."/>
            <person name="Kuo A."/>
            <person name="Brueggeman A."/>
            <person name="Dunigan D."/>
            <person name="Gurnon J."/>
            <person name="Ladunga I."/>
            <person name="Lindquist E."/>
            <person name="Lucas S."/>
            <person name="Pangilinan J."/>
            <person name="Proschold T."/>
            <person name="Salamov A."/>
            <person name="Schmutz J."/>
            <person name="Weeks D."/>
            <person name="Yamada T."/>
            <person name="Claverie J.M."/>
            <person name="Grigoriev I."/>
            <person name="Van Etten J."/>
            <person name="Lomsadze A."/>
            <person name="Borodovsky M."/>
        </authorList>
    </citation>
    <scope>NUCLEOTIDE SEQUENCE [LARGE SCALE GENOMIC DNA]</scope>
    <source>
        <strain evidence="2 3">C-169</strain>
    </source>
</reference>
<gene>
    <name evidence="2" type="ORF">COCSUDRAFT_40648</name>
</gene>
<protein>
    <recommendedName>
        <fullName evidence="4">SGNH domain-containing protein</fullName>
    </recommendedName>
</protein>
<dbReference type="GeneID" id="17043392"/>
<comment type="caution">
    <text evidence="2">The sequence shown here is derived from an EMBL/GenBank/DDBJ whole genome shotgun (WGS) entry which is preliminary data.</text>
</comment>
<dbReference type="Proteomes" id="UP000007264">
    <property type="component" value="Unassembled WGS sequence"/>
</dbReference>
<evidence type="ECO:0000256" key="1">
    <source>
        <dbReference type="SAM" id="SignalP"/>
    </source>
</evidence>
<dbReference type="EMBL" id="AGSI01000004">
    <property type="protein sequence ID" value="EIE25390.1"/>
    <property type="molecule type" value="Genomic_DNA"/>
</dbReference>
<keyword evidence="3" id="KW-1185">Reference proteome</keyword>
<organism evidence="2 3">
    <name type="scientific">Coccomyxa subellipsoidea (strain C-169)</name>
    <name type="common">Green microalga</name>
    <dbReference type="NCBI Taxonomy" id="574566"/>
    <lineage>
        <taxon>Eukaryota</taxon>
        <taxon>Viridiplantae</taxon>
        <taxon>Chlorophyta</taxon>
        <taxon>core chlorophytes</taxon>
        <taxon>Trebouxiophyceae</taxon>
        <taxon>Trebouxiophyceae incertae sedis</taxon>
        <taxon>Coccomyxaceae</taxon>
        <taxon>Coccomyxa</taxon>
        <taxon>Coccomyxa subellipsoidea</taxon>
    </lineage>
</organism>
<dbReference type="OrthoDB" id="511787at2759"/>
<name>I0Z421_COCSC</name>
<keyword evidence="1" id="KW-0732">Signal</keyword>
<dbReference type="AlphaFoldDB" id="I0Z421"/>
<sequence length="334" mass="38485">MCAFWVCALPMCLTTPKFAILWNAHENGRSQSALEKRSWDGPCNERMVAQLLQDLKGWGVDLESFQPKDLFDTIKGRTLWLIGDSQTSYWYLALECFLSEYLVQAPRAAPTNNSAANLWLVKFDEWRELKGSNKASPKPAICAVLKEGTRVCYARVHLVEEIAHPVLRTIKRELPGAKRDIAVVNAGLHYGIGDPKYEEGFTFLKNFIAEHRDELPHIIWKDTSPQHFEYENGYYWWLDNSKGKTVGPPPEKCRPFTEEELQSEEIAAGGWYNEIAFRHMREAGVTIFDAYKITLPMWQMHMKDKDCTHFCNPGAYEVWTYLLSDLLKGLQLRD</sequence>
<evidence type="ECO:0008006" key="4">
    <source>
        <dbReference type="Google" id="ProtNLM"/>
    </source>
</evidence>
<feature type="chain" id="PRO_5003636778" description="SGNH domain-containing protein" evidence="1">
    <location>
        <begin position="20"/>
        <end position="334"/>
    </location>
</feature>
<evidence type="ECO:0000313" key="3">
    <source>
        <dbReference type="Proteomes" id="UP000007264"/>
    </source>
</evidence>
<evidence type="ECO:0000313" key="2">
    <source>
        <dbReference type="EMBL" id="EIE25390.1"/>
    </source>
</evidence>
<proteinExistence type="predicted"/>